<dbReference type="EMBL" id="JH159155">
    <property type="protein sequence ID" value="EGZ15488.1"/>
    <property type="molecule type" value="Genomic_DNA"/>
</dbReference>
<accession>G4ZQG0</accession>
<protein>
    <submittedName>
        <fullName evidence="1">Uncharacterized protein</fullName>
    </submittedName>
</protein>
<dbReference type="Proteomes" id="UP000002640">
    <property type="component" value="Unassembled WGS sequence"/>
</dbReference>
<dbReference type="RefSeq" id="XP_009529237.1">
    <property type="nucleotide sequence ID" value="XM_009530942.1"/>
</dbReference>
<dbReference type="PANTHER" id="PTHR46586">
    <property type="entry name" value="ANKYRIN REPEAT-CONTAINING PROTEIN"/>
    <property type="match status" value="1"/>
</dbReference>
<evidence type="ECO:0000313" key="2">
    <source>
        <dbReference type="Proteomes" id="UP000002640"/>
    </source>
</evidence>
<dbReference type="Pfam" id="PF12796">
    <property type="entry name" value="Ank_2"/>
    <property type="match status" value="1"/>
</dbReference>
<evidence type="ECO:0000313" key="1">
    <source>
        <dbReference type="EMBL" id="EGZ15488.1"/>
    </source>
</evidence>
<dbReference type="InterPro" id="IPR052050">
    <property type="entry name" value="SecEffector_AnkRepeat"/>
</dbReference>
<dbReference type="GeneID" id="20646710"/>
<organism evidence="1 2">
    <name type="scientific">Phytophthora sojae (strain P6497)</name>
    <name type="common">Soybean stem and root rot agent</name>
    <name type="synonym">Phytophthora megasperma f. sp. glycines</name>
    <dbReference type="NCBI Taxonomy" id="1094619"/>
    <lineage>
        <taxon>Eukaryota</taxon>
        <taxon>Sar</taxon>
        <taxon>Stramenopiles</taxon>
        <taxon>Oomycota</taxon>
        <taxon>Peronosporomycetes</taxon>
        <taxon>Peronosporales</taxon>
        <taxon>Peronosporaceae</taxon>
        <taxon>Phytophthora</taxon>
    </lineage>
</organism>
<reference evidence="1 2" key="1">
    <citation type="journal article" date="2006" name="Science">
        <title>Phytophthora genome sequences uncover evolutionary origins and mechanisms of pathogenesis.</title>
        <authorList>
            <person name="Tyler B.M."/>
            <person name="Tripathy S."/>
            <person name="Zhang X."/>
            <person name="Dehal P."/>
            <person name="Jiang R.H."/>
            <person name="Aerts A."/>
            <person name="Arredondo F.D."/>
            <person name="Baxter L."/>
            <person name="Bensasson D."/>
            <person name="Beynon J.L."/>
            <person name="Chapman J."/>
            <person name="Damasceno C.M."/>
            <person name="Dorrance A.E."/>
            <person name="Dou D."/>
            <person name="Dickerman A.W."/>
            <person name="Dubchak I.L."/>
            <person name="Garbelotto M."/>
            <person name="Gijzen M."/>
            <person name="Gordon S.G."/>
            <person name="Govers F."/>
            <person name="Grunwald N.J."/>
            <person name="Huang W."/>
            <person name="Ivors K.L."/>
            <person name="Jones R.W."/>
            <person name="Kamoun S."/>
            <person name="Krampis K."/>
            <person name="Lamour K.H."/>
            <person name="Lee M.K."/>
            <person name="McDonald W.H."/>
            <person name="Medina M."/>
            <person name="Meijer H.J."/>
            <person name="Nordberg E.K."/>
            <person name="Maclean D.J."/>
            <person name="Ospina-Giraldo M.D."/>
            <person name="Morris P.F."/>
            <person name="Phuntumart V."/>
            <person name="Putnam N.H."/>
            <person name="Rash S."/>
            <person name="Rose J.K."/>
            <person name="Sakihama Y."/>
            <person name="Salamov A.A."/>
            <person name="Savidor A."/>
            <person name="Scheuring C.F."/>
            <person name="Smith B.M."/>
            <person name="Sobral B.W."/>
            <person name="Terry A."/>
            <person name="Torto-Alalibo T.A."/>
            <person name="Win J."/>
            <person name="Xu Z."/>
            <person name="Zhang H."/>
            <person name="Grigoriev I.V."/>
            <person name="Rokhsar D.S."/>
            <person name="Boore J.L."/>
        </authorList>
    </citation>
    <scope>NUCLEOTIDE SEQUENCE [LARGE SCALE GENOMIC DNA]</scope>
    <source>
        <strain evidence="1 2">P6497</strain>
    </source>
</reference>
<dbReference type="InParanoid" id="G4ZQG0"/>
<dbReference type="SUPFAM" id="SSF140860">
    <property type="entry name" value="Pseudo ankyrin repeat-like"/>
    <property type="match status" value="1"/>
</dbReference>
<keyword evidence="2" id="KW-1185">Reference proteome</keyword>
<sequence length="313" mass="35250">MKRARAEGDADKAHRQYKHLKGAQLPAEIQAKPQIMKRIDEFAMSTEAAALQAAAANDIDWLRKLLPHLRHKMADVARAIIKTAATHGFWEVFNLVDTWWAPEDEEGKEEKFRTGCGDSLAKAIEGGHLAITRDLLEGYDCDYSAGLDLALKLGRDHAAAEIYQSVDDPYMVGHLRWAARHGSMRVLKDVYDACWEESLPEAMGIAASHGHFEIVKFLFEKCRHQLLEVENDRDVYKRPLACAIMHGQVEIAKYLYANGGYADYPLDELKVVVAARGPLELVELFHKDGRRSNMLLTFMNAAINGKIDAMEYL</sequence>
<dbReference type="SMR" id="G4ZQG0"/>
<dbReference type="InterPro" id="IPR036770">
    <property type="entry name" value="Ankyrin_rpt-contain_sf"/>
</dbReference>
<dbReference type="KEGG" id="psoj:PHYSODRAFT_333730"/>
<dbReference type="PANTHER" id="PTHR46586:SF3">
    <property type="entry name" value="ANKYRIN REPEAT-CONTAINING PROTEIN"/>
    <property type="match status" value="1"/>
</dbReference>
<dbReference type="Gene3D" id="1.25.40.20">
    <property type="entry name" value="Ankyrin repeat-containing domain"/>
    <property type="match status" value="1"/>
</dbReference>
<name>G4ZQG0_PHYSP</name>
<proteinExistence type="predicted"/>
<gene>
    <name evidence="1" type="ORF">PHYSODRAFT_333730</name>
</gene>
<dbReference type="InterPro" id="IPR002110">
    <property type="entry name" value="Ankyrin_rpt"/>
</dbReference>
<dbReference type="AlphaFoldDB" id="G4ZQG0"/>